<evidence type="ECO:0000313" key="20">
    <source>
        <dbReference type="EMBL" id="RHN82101.1"/>
    </source>
</evidence>
<evidence type="ECO:0000256" key="7">
    <source>
        <dbReference type="ARBA" id="ARBA00022741"/>
    </source>
</evidence>
<dbReference type="EMBL" id="CM001217">
    <property type="protein sequence ID" value="KEH43938.1"/>
    <property type="molecule type" value="Genomic_DNA"/>
</dbReference>
<keyword evidence="8" id="KW-0418">Kinase</keyword>
<dbReference type="PANTHER" id="PTHR27002:SF1108">
    <property type="entry name" value="CYSTEINE-RICH RECEPTOR-KINASE-LIKE PROTEIN"/>
    <property type="match status" value="1"/>
</dbReference>
<evidence type="ECO:0000256" key="5">
    <source>
        <dbReference type="ARBA" id="ARBA00022729"/>
    </source>
</evidence>
<reference evidence="19 22" key="1">
    <citation type="journal article" date="2011" name="Nature">
        <title>The Medicago genome provides insight into the evolution of rhizobial symbioses.</title>
        <authorList>
            <person name="Young N.D."/>
            <person name="Debelle F."/>
            <person name="Oldroyd G.E."/>
            <person name="Geurts R."/>
            <person name="Cannon S.B."/>
            <person name="Udvardi M.K."/>
            <person name="Benedito V.A."/>
            <person name="Mayer K.F."/>
            <person name="Gouzy J."/>
            <person name="Schoof H."/>
            <person name="Van de Peer Y."/>
            <person name="Proost S."/>
            <person name="Cook D.R."/>
            <person name="Meyers B.C."/>
            <person name="Spannagl M."/>
            <person name="Cheung F."/>
            <person name="De Mita S."/>
            <person name="Krishnakumar V."/>
            <person name="Gundlach H."/>
            <person name="Zhou S."/>
            <person name="Mudge J."/>
            <person name="Bharti A.K."/>
            <person name="Murray J.D."/>
            <person name="Naoumkina M.A."/>
            <person name="Rosen B."/>
            <person name="Silverstein K.A."/>
            <person name="Tang H."/>
            <person name="Rombauts S."/>
            <person name="Zhao P.X."/>
            <person name="Zhou P."/>
            <person name="Barbe V."/>
            <person name="Bardou P."/>
            <person name="Bechner M."/>
            <person name="Bellec A."/>
            <person name="Berger A."/>
            <person name="Berges H."/>
            <person name="Bidwell S."/>
            <person name="Bisseling T."/>
            <person name="Choisne N."/>
            <person name="Couloux A."/>
            <person name="Denny R."/>
            <person name="Deshpande S."/>
            <person name="Dai X."/>
            <person name="Doyle J.J."/>
            <person name="Dudez A.M."/>
            <person name="Farmer A.D."/>
            <person name="Fouteau S."/>
            <person name="Franken C."/>
            <person name="Gibelin C."/>
            <person name="Gish J."/>
            <person name="Goldstein S."/>
            <person name="Gonzalez A.J."/>
            <person name="Green P.J."/>
            <person name="Hallab A."/>
            <person name="Hartog M."/>
            <person name="Hua A."/>
            <person name="Humphray S.J."/>
            <person name="Jeong D.H."/>
            <person name="Jing Y."/>
            <person name="Jocker A."/>
            <person name="Kenton S.M."/>
            <person name="Kim D.J."/>
            <person name="Klee K."/>
            <person name="Lai H."/>
            <person name="Lang C."/>
            <person name="Lin S."/>
            <person name="Macmil S.L."/>
            <person name="Magdelenat G."/>
            <person name="Matthews L."/>
            <person name="McCorrison J."/>
            <person name="Monaghan E.L."/>
            <person name="Mun J.H."/>
            <person name="Najar F.Z."/>
            <person name="Nicholson C."/>
            <person name="Noirot C."/>
            <person name="O'Bleness M."/>
            <person name="Paule C.R."/>
            <person name="Poulain J."/>
            <person name="Prion F."/>
            <person name="Qin B."/>
            <person name="Qu C."/>
            <person name="Retzel E.F."/>
            <person name="Riddle C."/>
            <person name="Sallet E."/>
            <person name="Samain S."/>
            <person name="Samson N."/>
            <person name="Sanders I."/>
            <person name="Saurat O."/>
            <person name="Scarpelli C."/>
            <person name="Schiex T."/>
            <person name="Segurens B."/>
            <person name="Severin A.J."/>
            <person name="Sherrier D.J."/>
            <person name="Shi R."/>
            <person name="Sims S."/>
            <person name="Singer S.R."/>
            <person name="Sinharoy S."/>
            <person name="Sterck L."/>
            <person name="Viollet A."/>
            <person name="Wang B.B."/>
            <person name="Wang K."/>
            <person name="Wang M."/>
            <person name="Wang X."/>
            <person name="Warfsmann J."/>
            <person name="Weissenbach J."/>
            <person name="White D.D."/>
            <person name="White J.D."/>
            <person name="Wiley G.B."/>
            <person name="Wincker P."/>
            <person name="Xing Y."/>
            <person name="Yang L."/>
            <person name="Yao Z."/>
            <person name="Ying F."/>
            <person name="Zhai J."/>
            <person name="Zhou L."/>
            <person name="Zuber A."/>
            <person name="Denarie J."/>
            <person name="Dixon R.A."/>
            <person name="May G.D."/>
            <person name="Schwartz D.C."/>
            <person name="Rogers J."/>
            <person name="Quetier F."/>
            <person name="Town C.D."/>
            <person name="Roe B.A."/>
        </authorList>
    </citation>
    <scope>NUCLEOTIDE SEQUENCE [LARGE SCALE GENOMIC DNA]</scope>
    <source>
        <strain evidence="19">A17</strain>
        <strain evidence="21 22">cv. Jemalong A17</strain>
    </source>
</reference>
<keyword evidence="5 16" id="KW-0732">Signal</keyword>
<dbReference type="InterPro" id="IPR011009">
    <property type="entry name" value="Kinase-like_dom_sf"/>
</dbReference>
<dbReference type="AlphaFoldDB" id="G8A125"/>
<evidence type="ECO:0000259" key="18">
    <source>
        <dbReference type="PROSITE" id="PS51473"/>
    </source>
</evidence>
<feature type="signal peptide" evidence="16">
    <location>
        <begin position="1"/>
        <end position="20"/>
    </location>
</feature>
<dbReference type="InterPro" id="IPR017441">
    <property type="entry name" value="Protein_kinase_ATP_BS"/>
</dbReference>
<dbReference type="eggNOG" id="ENOG502QWDY">
    <property type="taxonomic scope" value="Eukaryota"/>
</dbReference>
<evidence type="ECO:0000256" key="1">
    <source>
        <dbReference type="ARBA" id="ARBA00004167"/>
    </source>
</evidence>
<dbReference type="Pfam" id="PF00069">
    <property type="entry name" value="Pkinase"/>
    <property type="match status" value="1"/>
</dbReference>
<feature type="domain" description="Gnk2-homologous" evidence="18">
    <location>
        <begin position="33"/>
        <end position="139"/>
    </location>
</feature>
<dbReference type="Proteomes" id="UP000265566">
    <property type="component" value="Chromosome 1"/>
</dbReference>
<evidence type="ECO:0000313" key="21">
    <source>
        <dbReference type="EnsemblPlants" id="KEH43938"/>
    </source>
</evidence>
<accession>G8A125</accession>
<keyword evidence="13" id="KW-0325">Glycoprotein</keyword>
<name>G8A125_MEDTR</name>
<dbReference type="Proteomes" id="UP000002051">
    <property type="component" value="Unassembled WGS sequence"/>
</dbReference>
<dbReference type="ExpressionAtlas" id="G8A125">
    <property type="expression patterns" value="differential"/>
</dbReference>
<dbReference type="Gene3D" id="1.10.510.10">
    <property type="entry name" value="Transferase(Phosphotransferase) domain 1"/>
    <property type="match status" value="1"/>
</dbReference>
<feature type="compositionally biased region" description="Polar residues" evidence="15">
    <location>
        <begin position="641"/>
        <end position="653"/>
    </location>
</feature>
<dbReference type="EMBL" id="PSQE01000001">
    <property type="protein sequence ID" value="RHN82101.1"/>
    <property type="molecule type" value="Genomic_DNA"/>
</dbReference>
<dbReference type="Pfam" id="PF01657">
    <property type="entry name" value="Stress-antifung"/>
    <property type="match status" value="2"/>
</dbReference>
<dbReference type="PROSITE" id="PS00107">
    <property type="entry name" value="PROTEIN_KINASE_ATP"/>
    <property type="match status" value="1"/>
</dbReference>
<dbReference type="Gene3D" id="3.30.200.20">
    <property type="entry name" value="Phosphorylase Kinase, domain 1"/>
    <property type="match status" value="1"/>
</dbReference>
<dbReference type="GO" id="GO:0042742">
    <property type="term" value="P:defense response to bacterium"/>
    <property type="evidence" value="ECO:0000318"/>
    <property type="project" value="GO_Central"/>
</dbReference>
<keyword evidence="2" id="KW-0723">Serine/threonine-protein kinase</keyword>
<reference evidence="23" key="4">
    <citation type="journal article" date="2018" name="Nat. Plants">
        <title>Whole-genome landscape of Medicago truncatula symbiotic genes.</title>
        <authorList>
            <person name="Pecrix Y."/>
            <person name="Staton S.E."/>
            <person name="Sallet E."/>
            <person name="Lelandais-Briere C."/>
            <person name="Moreau S."/>
            <person name="Carrere S."/>
            <person name="Blein T."/>
            <person name="Jardinaud M.F."/>
            <person name="Latrasse D."/>
            <person name="Zouine M."/>
            <person name="Zahm M."/>
            <person name="Kreplak J."/>
            <person name="Mayjonade B."/>
            <person name="Satge C."/>
            <person name="Perez M."/>
            <person name="Cauet S."/>
            <person name="Marande W."/>
            <person name="Chantry-Darmon C."/>
            <person name="Lopez-Roques C."/>
            <person name="Bouchez O."/>
            <person name="Berard A."/>
            <person name="Debelle F."/>
            <person name="Munos S."/>
            <person name="Bendahmane A."/>
            <person name="Berges H."/>
            <person name="Niebel A."/>
            <person name="Buitink J."/>
            <person name="Frugier F."/>
            <person name="Benhamed M."/>
            <person name="Crespi M."/>
            <person name="Gouzy J."/>
            <person name="Gamas P."/>
        </authorList>
    </citation>
    <scope>NUCLEOTIDE SEQUENCE [LARGE SCALE GENOMIC DNA]</scope>
    <source>
        <strain evidence="23">cv. Jemalong A17</strain>
    </source>
</reference>
<dbReference type="FunFam" id="3.30.200.20:FF:000727">
    <property type="entry name" value="Cysteine-rich RLK (RECEPTOR-like protein kinase) 23"/>
    <property type="match status" value="1"/>
</dbReference>
<evidence type="ECO:0000256" key="12">
    <source>
        <dbReference type="ARBA" id="ARBA00023170"/>
    </source>
</evidence>
<keyword evidence="4" id="KW-0812">Transmembrane</keyword>
<reference evidence="19 22" key="2">
    <citation type="journal article" date="2014" name="BMC Genomics">
        <title>An improved genome release (version Mt4.0) for the model legume Medicago truncatula.</title>
        <authorList>
            <person name="Tang H."/>
            <person name="Krishnakumar V."/>
            <person name="Bidwell S."/>
            <person name="Rosen B."/>
            <person name="Chan A."/>
            <person name="Zhou S."/>
            <person name="Gentzbittel L."/>
            <person name="Childs K.L."/>
            <person name="Yandell M."/>
            <person name="Gundlach H."/>
            <person name="Mayer K.F."/>
            <person name="Schwartz D.C."/>
            <person name="Town C.D."/>
        </authorList>
    </citation>
    <scope>GENOME REANNOTATION</scope>
    <source>
        <strain evidence="19">A17</strain>
        <strain evidence="21 22">cv. Jemalong A17</strain>
    </source>
</reference>
<dbReference type="Gramene" id="rna6225">
    <property type="protein sequence ID" value="RHN82101.1"/>
    <property type="gene ID" value="gene6225"/>
</dbReference>
<dbReference type="PROSITE" id="PS51473">
    <property type="entry name" value="GNK2"/>
    <property type="match status" value="2"/>
</dbReference>
<evidence type="ECO:0000256" key="10">
    <source>
        <dbReference type="ARBA" id="ARBA00022989"/>
    </source>
</evidence>
<comment type="subcellular location">
    <subcellularLocation>
        <location evidence="1">Membrane</location>
        <topology evidence="1">Single-pass membrane protein</topology>
    </subcellularLocation>
</comment>
<feature type="chain" id="PRO_5014574383" evidence="16">
    <location>
        <begin position="21"/>
        <end position="667"/>
    </location>
</feature>
<keyword evidence="10" id="KW-1133">Transmembrane helix</keyword>
<keyword evidence="7 14" id="KW-0547">Nucleotide-binding</keyword>
<dbReference type="GO" id="GO:0005524">
    <property type="term" value="F:ATP binding"/>
    <property type="evidence" value="ECO:0007669"/>
    <property type="project" value="UniProtKB-UniRule"/>
</dbReference>
<dbReference type="PROSITE" id="PS50011">
    <property type="entry name" value="PROTEIN_KINASE_DOM"/>
    <property type="match status" value="1"/>
</dbReference>
<dbReference type="PANTHER" id="PTHR27002">
    <property type="entry name" value="RECEPTOR-LIKE SERINE/THREONINE-PROTEIN KINASE SD1-8"/>
    <property type="match status" value="1"/>
</dbReference>
<evidence type="ECO:0000256" key="13">
    <source>
        <dbReference type="ARBA" id="ARBA00023180"/>
    </source>
</evidence>
<proteinExistence type="predicted"/>
<evidence type="ECO:0000256" key="3">
    <source>
        <dbReference type="ARBA" id="ARBA00022679"/>
    </source>
</evidence>
<feature type="region of interest" description="Disordered" evidence="15">
    <location>
        <begin position="634"/>
        <end position="653"/>
    </location>
</feature>
<evidence type="ECO:0000256" key="4">
    <source>
        <dbReference type="ARBA" id="ARBA00022692"/>
    </source>
</evidence>
<dbReference type="EnsemblPlants" id="KEH43938">
    <property type="protein sequence ID" value="KEH43938"/>
    <property type="gene ID" value="MTR_1g105595"/>
</dbReference>
<keyword evidence="11" id="KW-0472">Membrane</keyword>
<dbReference type="CDD" id="cd14066">
    <property type="entry name" value="STKc_IRAK"/>
    <property type="match status" value="1"/>
</dbReference>
<dbReference type="GO" id="GO:0007165">
    <property type="term" value="P:signal transduction"/>
    <property type="evidence" value="ECO:0000318"/>
    <property type="project" value="GO_Central"/>
</dbReference>
<dbReference type="InterPro" id="IPR008271">
    <property type="entry name" value="Ser/Thr_kinase_AS"/>
</dbReference>
<keyword evidence="3 20" id="KW-0808">Transferase</keyword>
<evidence type="ECO:0000256" key="8">
    <source>
        <dbReference type="ARBA" id="ARBA00022777"/>
    </source>
</evidence>
<keyword evidence="12 19" id="KW-0675">Receptor</keyword>
<organism evidence="19 22">
    <name type="scientific">Medicago truncatula</name>
    <name type="common">Barrel medic</name>
    <name type="synonym">Medicago tribuloides</name>
    <dbReference type="NCBI Taxonomy" id="3880"/>
    <lineage>
        <taxon>Eukaryota</taxon>
        <taxon>Viridiplantae</taxon>
        <taxon>Streptophyta</taxon>
        <taxon>Embryophyta</taxon>
        <taxon>Tracheophyta</taxon>
        <taxon>Spermatophyta</taxon>
        <taxon>Magnoliopsida</taxon>
        <taxon>eudicotyledons</taxon>
        <taxon>Gunneridae</taxon>
        <taxon>Pentapetalae</taxon>
        <taxon>rosids</taxon>
        <taxon>fabids</taxon>
        <taxon>Fabales</taxon>
        <taxon>Fabaceae</taxon>
        <taxon>Papilionoideae</taxon>
        <taxon>50 kb inversion clade</taxon>
        <taxon>NPAAA clade</taxon>
        <taxon>Hologalegina</taxon>
        <taxon>IRL clade</taxon>
        <taxon>Trifolieae</taxon>
        <taxon>Medicago</taxon>
    </lineage>
</organism>
<feature type="domain" description="Protein kinase" evidence="17">
    <location>
        <begin position="347"/>
        <end position="623"/>
    </location>
</feature>
<dbReference type="SMART" id="SM00220">
    <property type="entry name" value="S_TKc"/>
    <property type="match status" value="1"/>
</dbReference>
<keyword evidence="6" id="KW-0677">Repeat</keyword>
<dbReference type="FunFam" id="1.10.510.10:FF:000129">
    <property type="entry name" value="cysteine-rich receptor-like protein kinase 10"/>
    <property type="match status" value="1"/>
</dbReference>
<reference evidence="21" key="3">
    <citation type="submission" date="2015-04" db="UniProtKB">
        <authorList>
            <consortium name="EnsemblPlants"/>
        </authorList>
    </citation>
    <scope>IDENTIFICATION</scope>
    <source>
        <strain evidence="21">cv. Jemalong A17</strain>
    </source>
</reference>
<dbReference type="InterPro" id="IPR038408">
    <property type="entry name" value="GNK2_sf"/>
</dbReference>
<dbReference type="PROSITE" id="PS00108">
    <property type="entry name" value="PROTEIN_KINASE_ST"/>
    <property type="match status" value="1"/>
</dbReference>
<evidence type="ECO:0000259" key="17">
    <source>
        <dbReference type="PROSITE" id="PS50011"/>
    </source>
</evidence>
<dbReference type="SUPFAM" id="SSF56112">
    <property type="entry name" value="Protein kinase-like (PK-like)"/>
    <property type="match status" value="1"/>
</dbReference>
<keyword evidence="9 14" id="KW-0067">ATP-binding</keyword>
<evidence type="ECO:0000313" key="23">
    <source>
        <dbReference type="Proteomes" id="UP000265566"/>
    </source>
</evidence>
<dbReference type="InterPro" id="IPR000719">
    <property type="entry name" value="Prot_kinase_dom"/>
</dbReference>
<dbReference type="CDD" id="cd23509">
    <property type="entry name" value="Gnk2-like"/>
    <property type="match status" value="2"/>
</dbReference>
<evidence type="ECO:0000256" key="2">
    <source>
        <dbReference type="ARBA" id="ARBA00022527"/>
    </source>
</evidence>
<dbReference type="InterPro" id="IPR002902">
    <property type="entry name" value="GNK2"/>
</dbReference>
<gene>
    <name evidence="19" type="ordered locus">MTR_1g105595</name>
    <name evidence="20" type="ORF">MtrunA17_Chr1g0206231</name>
</gene>
<dbReference type="GO" id="GO:0004674">
    <property type="term" value="F:protein serine/threonine kinase activity"/>
    <property type="evidence" value="ECO:0000318"/>
    <property type="project" value="GO_Central"/>
</dbReference>
<evidence type="ECO:0000256" key="15">
    <source>
        <dbReference type="SAM" id="MobiDB-lite"/>
    </source>
</evidence>
<dbReference type="Gene3D" id="3.30.430.20">
    <property type="entry name" value="Gnk2 domain, C-X8-C-X2-C motif"/>
    <property type="match status" value="2"/>
</dbReference>
<keyword evidence="22" id="KW-1185">Reference proteome</keyword>
<evidence type="ECO:0000256" key="6">
    <source>
        <dbReference type="ARBA" id="ARBA00022737"/>
    </source>
</evidence>
<feature type="binding site" evidence="14">
    <location>
        <position position="375"/>
    </location>
    <ligand>
        <name>ATP</name>
        <dbReference type="ChEBI" id="CHEBI:30616"/>
    </ligand>
</feature>
<evidence type="ECO:0000256" key="11">
    <source>
        <dbReference type="ARBA" id="ARBA00023136"/>
    </source>
</evidence>
<dbReference type="GO" id="GO:0009626">
    <property type="term" value="P:plant-type hypersensitive response"/>
    <property type="evidence" value="ECO:0000318"/>
    <property type="project" value="GO_Central"/>
</dbReference>
<evidence type="ECO:0000256" key="14">
    <source>
        <dbReference type="PROSITE-ProRule" id="PRU10141"/>
    </source>
</evidence>
<dbReference type="GO" id="GO:0005886">
    <property type="term" value="C:plasma membrane"/>
    <property type="evidence" value="ECO:0000318"/>
    <property type="project" value="GO_Central"/>
</dbReference>
<evidence type="ECO:0000256" key="16">
    <source>
        <dbReference type="SAM" id="SignalP"/>
    </source>
</evidence>
<evidence type="ECO:0000313" key="19">
    <source>
        <dbReference type="EMBL" id="KEH43938.1"/>
    </source>
</evidence>
<dbReference type="PaxDb" id="3880-AES85120"/>
<protein>
    <submittedName>
        <fullName evidence="19">Cysteine-rich receptor-kinase-like protein</fullName>
    </submittedName>
</protein>
<sequence length="667" mass="75238">MASFHLLFLLATFFSLFVHCSPSPIIQAAIDNGTHAFYNCTRNNTSNTNNSYRSNIKTLLDWLSSNSSNNARYYNATVASDNTLDTVYGLFLCVRDIDPKICRLCVIEAAKLISSLCTTAKEALVWYSACYVHYSDRRFFTTVEKSPEINFMNEKDYVGDVGRFNNILWDMLNDLRRETGNASAKFAVKSVNLTENQKVYGGAWCLPCLSAENCSWCLSDAIAEVPTSCCRGKSGGTILYPSCGVRFELYPFHKADDNNSWVLPPPTNPRLSARPGKGKQKTLTIFEIGVPIVVSLMLLVFGCCCFLYRKVPKNQHDILKESFGNDVTTLESLQFEFAKIEAATNRFAAENRIGKGGFGEVYKGVLLDGQEVAVKRLTRSSGQGAVEFKNEVQVIAKLQHRNLVRLLGFCLEDEEKILIYEYVPNKSLDYFLFDPHKRKLLPWSQRQKIIKGIARGILYLHEDSRLKIIHRDLKPSNVLLDSNMNPKISDFGMARIVSIDQIEESTCTIVGTYGYISPEYAMHGYFSVKSDVYSFGIMVLEIISGKRKGCSAESECVDDIRRYAWTKWAEQTPLELMDPSMEGTYSHEEVIKYIHIGLLCVQENPDDRPTMATIAFYLNSPSINLPSPLEPPYFQRRGNEENATSNKELDNIGNSTNGITVSQFFPR</sequence>
<reference evidence="20" key="5">
    <citation type="journal article" date="2018" name="Nat. Plants">
        <title>Whole-genome landscape of Medicago truncatula symbiotic genes.</title>
        <authorList>
            <person name="Pecrix Y."/>
            <person name="Gamas P."/>
            <person name="Carrere S."/>
        </authorList>
    </citation>
    <scope>NUCLEOTIDE SEQUENCE</scope>
    <source>
        <tissue evidence="20">Leaves</tissue>
    </source>
</reference>
<evidence type="ECO:0000256" key="9">
    <source>
        <dbReference type="ARBA" id="ARBA00022840"/>
    </source>
</evidence>
<feature type="domain" description="Gnk2-homologous" evidence="18">
    <location>
        <begin position="145"/>
        <end position="252"/>
    </location>
</feature>
<dbReference type="OMA" id="VIFPSCG"/>
<evidence type="ECO:0000313" key="22">
    <source>
        <dbReference type="Proteomes" id="UP000002051"/>
    </source>
</evidence>